<dbReference type="EMBL" id="SHKY01000001">
    <property type="protein sequence ID" value="RZU52106.1"/>
    <property type="molecule type" value="Genomic_DNA"/>
</dbReference>
<gene>
    <name evidence="1" type="ORF">EV385_3947</name>
</gene>
<comment type="caution">
    <text evidence="1">The sequence shown here is derived from an EMBL/GenBank/DDBJ whole genome shotgun (WGS) entry which is preliminary data.</text>
</comment>
<accession>A0A4V2G7D4</accession>
<keyword evidence="2" id="KW-1185">Reference proteome</keyword>
<protein>
    <recommendedName>
        <fullName evidence="3">PilZ domain-containing protein</fullName>
    </recommendedName>
</protein>
<organism evidence="1 2">
    <name type="scientific">Krasilnikovia cinnamomea</name>
    <dbReference type="NCBI Taxonomy" id="349313"/>
    <lineage>
        <taxon>Bacteria</taxon>
        <taxon>Bacillati</taxon>
        <taxon>Actinomycetota</taxon>
        <taxon>Actinomycetes</taxon>
        <taxon>Micromonosporales</taxon>
        <taxon>Micromonosporaceae</taxon>
        <taxon>Krasilnikovia</taxon>
    </lineage>
</organism>
<reference evidence="1 2" key="1">
    <citation type="submission" date="2019-02" db="EMBL/GenBank/DDBJ databases">
        <title>Sequencing the genomes of 1000 actinobacteria strains.</title>
        <authorList>
            <person name="Klenk H.-P."/>
        </authorList>
    </citation>
    <scope>NUCLEOTIDE SEQUENCE [LARGE SCALE GENOMIC DNA]</scope>
    <source>
        <strain evidence="1 2">DSM 45162</strain>
    </source>
</reference>
<name>A0A4V2G7D4_9ACTN</name>
<dbReference type="Proteomes" id="UP000292564">
    <property type="component" value="Unassembled WGS sequence"/>
</dbReference>
<dbReference type="RefSeq" id="WP_130510766.1">
    <property type="nucleotide sequence ID" value="NZ_SHKY01000001.1"/>
</dbReference>
<evidence type="ECO:0000313" key="2">
    <source>
        <dbReference type="Proteomes" id="UP000292564"/>
    </source>
</evidence>
<sequence length="207" mass="22213">MTTTTVLPETGTRVELTASAATEPVGCVRVVQAEGSVLTLALPQALAPRAGAFVTLRWAAGARGRFVLPAVVVAVNENRIELQPAGEPTIEQLRRYVRGGGGEQVLLRRPGEMDTLGWIRDISEHSVRAHFSGVQLAPGDEVGLLIDLDGEIIEVRATAVKAAGLPQRVPPGPMSVEVVAVFSADEPQAKLIRRYVMRQQLLSRMHA</sequence>
<evidence type="ECO:0008006" key="3">
    <source>
        <dbReference type="Google" id="ProtNLM"/>
    </source>
</evidence>
<dbReference type="AlphaFoldDB" id="A0A4V2G7D4"/>
<dbReference type="OrthoDB" id="3525359at2"/>
<proteinExistence type="predicted"/>
<evidence type="ECO:0000313" key="1">
    <source>
        <dbReference type="EMBL" id="RZU52106.1"/>
    </source>
</evidence>